<accession>A0A9N8WRG6</accession>
<dbReference type="EMBL" id="CAJVPZ010001433">
    <property type="protein sequence ID" value="CAG8492314.1"/>
    <property type="molecule type" value="Genomic_DNA"/>
</dbReference>
<keyword evidence="2" id="KW-1185">Reference proteome</keyword>
<evidence type="ECO:0000313" key="1">
    <source>
        <dbReference type="EMBL" id="CAG8492314.1"/>
    </source>
</evidence>
<proteinExistence type="predicted"/>
<evidence type="ECO:0000313" key="2">
    <source>
        <dbReference type="Proteomes" id="UP000789396"/>
    </source>
</evidence>
<gene>
    <name evidence="1" type="ORF">RFULGI_LOCUS2041</name>
</gene>
<comment type="caution">
    <text evidence="1">The sequence shown here is derived from an EMBL/GenBank/DDBJ whole genome shotgun (WGS) entry which is preliminary data.</text>
</comment>
<dbReference type="Proteomes" id="UP000789396">
    <property type="component" value="Unassembled WGS sequence"/>
</dbReference>
<name>A0A9N8WRG6_9GLOM</name>
<feature type="non-terminal residue" evidence="1">
    <location>
        <position position="170"/>
    </location>
</feature>
<sequence length="170" mass="19425">SYNCSNYISNTIYDASPSRPYSGAFLPDYNVTPSTETTIIDLDIFIVDPAYNKYDPNLRDQSMLTPYDLSLTTKNAYFLSQPKRLGLFSPWGFVQKLKPFRKQYETTLLPFTADSSSDELDTEEKSDIKEHGNASILKRLDNLEKFLQFYIDTSLLPSVKTDASLTDEKK</sequence>
<organism evidence="1 2">
    <name type="scientific">Racocetra fulgida</name>
    <dbReference type="NCBI Taxonomy" id="60492"/>
    <lineage>
        <taxon>Eukaryota</taxon>
        <taxon>Fungi</taxon>
        <taxon>Fungi incertae sedis</taxon>
        <taxon>Mucoromycota</taxon>
        <taxon>Glomeromycotina</taxon>
        <taxon>Glomeromycetes</taxon>
        <taxon>Diversisporales</taxon>
        <taxon>Gigasporaceae</taxon>
        <taxon>Racocetra</taxon>
    </lineage>
</organism>
<dbReference type="AlphaFoldDB" id="A0A9N8WRG6"/>
<dbReference type="OrthoDB" id="2443771at2759"/>
<protein>
    <submittedName>
        <fullName evidence="1">6391_t:CDS:1</fullName>
    </submittedName>
</protein>
<reference evidence="1" key="1">
    <citation type="submission" date="2021-06" db="EMBL/GenBank/DDBJ databases">
        <authorList>
            <person name="Kallberg Y."/>
            <person name="Tangrot J."/>
            <person name="Rosling A."/>
        </authorList>
    </citation>
    <scope>NUCLEOTIDE SEQUENCE</scope>
    <source>
        <strain evidence="1">IN212</strain>
    </source>
</reference>